<gene>
    <name evidence="1" type="ORF">BJG266_LOCUS49627</name>
    <name evidence="2" type="ORF">QVE165_LOCUS66717</name>
</gene>
<dbReference type="EMBL" id="CAJNOI010007676">
    <property type="protein sequence ID" value="CAF1590956.1"/>
    <property type="molecule type" value="Genomic_DNA"/>
</dbReference>
<sequence length="175" mass="19664">MLAWEPLIEPTIDASGSILSPWCITCSIVPILSLIEKSGSAVSNEQERKEGVPSINSKQIIFIRADQLLNLTITKTGFDLVQRLSVLFNDVYNKRLPFTEDNDQPMLSLFNGTGREIFIDNLDGLEFAENMTLTSKALKLDGFVPLVVANDRQSAARLSVIEEQDFKRRQEFDVK</sequence>
<accession>A0A816A654</accession>
<protein>
    <submittedName>
        <fullName evidence="1">Uncharacterized protein</fullName>
    </submittedName>
</protein>
<name>A0A816A654_9BILA</name>
<dbReference type="AlphaFoldDB" id="A0A816A654"/>
<dbReference type="EMBL" id="CAJNOM010008121">
    <property type="protein sequence ID" value="CAF1678635.1"/>
    <property type="molecule type" value="Genomic_DNA"/>
</dbReference>
<evidence type="ECO:0000313" key="1">
    <source>
        <dbReference type="EMBL" id="CAF1590956.1"/>
    </source>
</evidence>
<dbReference type="Proteomes" id="UP000663877">
    <property type="component" value="Unassembled WGS sequence"/>
</dbReference>
<proteinExistence type="predicted"/>
<comment type="caution">
    <text evidence="1">The sequence shown here is derived from an EMBL/GenBank/DDBJ whole genome shotgun (WGS) entry which is preliminary data.</text>
</comment>
<dbReference type="OrthoDB" id="10485012at2759"/>
<evidence type="ECO:0000313" key="2">
    <source>
        <dbReference type="EMBL" id="CAF1678635.1"/>
    </source>
</evidence>
<organism evidence="1 4">
    <name type="scientific">Adineta steineri</name>
    <dbReference type="NCBI Taxonomy" id="433720"/>
    <lineage>
        <taxon>Eukaryota</taxon>
        <taxon>Metazoa</taxon>
        <taxon>Spiralia</taxon>
        <taxon>Gnathifera</taxon>
        <taxon>Rotifera</taxon>
        <taxon>Eurotatoria</taxon>
        <taxon>Bdelloidea</taxon>
        <taxon>Adinetida</taxon>
        <taxon>Adinetidae</taxon>
        <taxon>Adineta</taxon>
    </lineage>
</organism>
<evidence type="ECO:0000313" key="3">
    <source>
        <dbReference type="Proteomes" id="UP000663832"/>
    </source>
</evidence>
<keyword evidence="3" id="KW-1185">Reference proteome</keyword>
<dbReference type="Proteomes" id="UP000663832">
    <property type="component" value="Unassembled WGS sequence"/>
</dbReference>
<evidence type="ECO:0000313" key="4">
    <source>
        <dbReference type="Proteomes" id="UP000663877"/>
    </source>
</evidence>
<reference evidence="1" key="1">
    <citation type="submission" date="2021-02" db="EMBL/GenBank/DDBJ databases">
        <authorList>
            <person name="Nowell W R."/>
        </authorList>
    </citation>
    <scope>NUCLEOTIDE SEQUENCE</scope>
</reference>
<feature type="non-terminal residue" evidence="1">
    <location>
        <position position="1"/>
    </location>
</feature>